<dbReference type="PANTHER" id="PTHR42873">
    <property type="entry name" value="RIBOSOMAL RNA LARGE SUBUNIT METHYLTRANSFERASE"/>
    <property type="match status" value="1"/>
</dbReference>
<evidence type="ECO:0000256" key="5">
    <source>
        <dbReference type="ARBA" id="ARBA00022679"/>
    </source>
</evidence>
<protein>
    <submittedName>
        <fullName evidence="10">SAM-dependent methyltransferase</fullName>
    </submittedName>
</protein>
<dbReference type="AlphaFoldDB" id="A0A0W0Y4C7"/>
<comment type="caution">
    <text evidence="10">The sequence shown here is derived from an EMBL/GenBank/DDBJ whole genome shotgun (WGS) entry which is preliminary data.</text>
</comment>
<dbReference type="Pfam" id="PF17785">
    <property type="entry name" value="PUA_3"/>
    <property type="match status" value="1"/>
</dbReference>
<comment type="subcellular location">
    <subcellularLocation>
        <location evidence="1">Cytoplasm</location>
    </subcellularLocation>
</comment>
<dbReference type="CDD" id="cd21153">
    <property type="entry name" value="PUA_RlmI"/>
    <property type="match status" value="1"/>
</dbReference>
<dbReference type="EMBL" id="LNYS01000006">
    <property type="protein sequence ID" value="KTD51642.1"/>
    <property type="molecule type" value="Genomic_DNA"/>
</dbReference>
<dbReference type="SUPFAM" id="SSF88697">
    <property type="entry name" value="PUA domain-like"/>
    <property type="match status" value="1"/>
</dbReference>
<dbReference type="Proteomes" id="UP000054618">
    <property type="component" value="Unassembled WGS sequence"/>
</dbReference>
<dbReference type="OrthoDB" id="9805492at2"/>
<evidence type="ECO:0000259" key="9">
    <source>
        <dbReference type="Pfam" id="PF17785"/>
    </source>
</evidence>
<feature type="domain" description="S-adenosylmethionine-dependent methyltransferase" evidence="8">
    <location>
        <begin position="184"/>
        <end position="342"/>
    </location>
</feature>
<dbReference type="RefSeq" id="WP_058506606.1">
    <property type="nucleotide sequence ID" value="NZ_CAAAIK010000002.1"/>
</dbReference>
<dbReference type="InterPro" id="IPR041532">
    <property type="entry name" value="RlmI-like_PUA"/>
</dbReference>
<evidence type="ECO:0000256" key="3">
    <source>
        <dbReference type="ARBA" id="ARBA00022552"/>
    </source>
</evidence>
<evidence type="ECO:0000256" key="4">
    <source>
        <dbReference type="ARBA" id="ARBA00022603"/>
    </source>
</evidence>
<dbReference type="Gene3D" id="2.30.130.10">
    <property type="entry name" value="PUA domain"/>
    <property type="match status" value="1"/>
</dbReference>
<evidence type="ECO:0000256" key="2">
    <source>
        <dbReference type="ARBA" id="ARBA00022490"/>
    </source>
</evidence>
<dbReference type="InterPro" id="IPR029063">
    <property type="entry name" value="SAM-dependent_MTases_sf"/>
</dbReference>
<comment type="similarity">
    <text evidence="7">Belongs to the methyltransferase superfamily. RlmI family.</text>
</comment>
<keyword evidence="6" id="KW-0949">S-adenosyl-L-methionine</keyword>
<name>A0A0W0Y4C7_9GAMM</name>
<dbReference type="STRING" id="45073.Lqui_0486"/>
<feature type="domain" description="RlmI-like PUA" evidence="9">
    <location>
        <begin position="5"/>
        <end position="67"/>
    </location>
</feature>
<evidence type="ECO:0000313" key="10">
    <source>
        <dbReference type="EMBL" id="KTD51642.1"/>
    </source>
</evidence>
<keyword evidence="11" id="KW-1185">Reference proteome</keyword>
<dbReference type="GO" id="GO:0003723">
    <property type="term" value="F:RNA binding"/>
    <property type="evidence" value="ECO:0007669"/>
    <property type="project" value="InterPro"/>
</dbReference>
<keyword evidence="2" id="KW-0963">Cytoplasm</keyword>
<proteinExistence type="inferred from homology"/>
<dbReference type="PATRIC" id="fig|45073.5.peg.516"/>
<dbReference type="GO" id="GO:0032259">
    <property type="term" value="P:methylation"/>
    <property type="evidence" value="ECO:0007669"/>
    <property type="project" value="UniProtKB-KW"/>
</dbReference>
<dbReference type="SUPFAM" id="SSF53335">
    <property type="entry name" value="S-adenosyl-L-methionine-dependent methyltransferases"/>
    <property type="match status" value="1"/>
</dbReference>
<dbReference type="InterPro" id="IPR015947">
    <property type="entry name" value="PUA-like_sf"/>
</dbReference>
<dbReference type="Gene3D" id="3.30.750.80">
    <property type="entry name" value="RNA methyltransferase domain (HRMD) like"/>
    <property type="match status" value="1"/>
</dbReference>
<evidence type="ECO:0000256" key="7">
    <source>
        <dbReference type="ARBA" id="ARBA00038091"/>
    </source>
</evidence>
<organism evidence="10 11">
    <name type="scientific">Legionella quinlivanii</name>
    <dbReference type="NCBI Taxonomy" id="45073"/>
    <lineage>
        <taxon>Bacteria</taxon>
        <taxon>Pseudomonadati</taxon>
        <taxon>Pseudomonadota</taxon>
        <taxon>Gammaproteobacteria</taxon>
        <taxon>Legionellales</taxon>
        <taxon>Legionellaceae</taxon>
        <taxon>Legionella</taxon>
    </lineage>
</organism>
<accession>A0A0W0Y4C7</accession>
<dbReference type="PROSITE" id="PS50890">
    <property type="entry name" value="PUA"/>
    <property type="match status" value="1"/>
</dbReference>
<dbReference type="CDD" id="cd02440">
    <property type="entry name" value="AdoMet_MTases"/>
    <property type="match status" value="1"/>
</dbReference>
<dbReference type="InterPro" id="IPR036974">
    <property type="entry name" value="PUA_sf"/>
</dbReference>
<dbReference type="Gene3D" id="3.40.50.150">
    <property type="entry name" value="Vaccinia Virus protein VP39"/>
    <property type="match status" value="1"/>
</dbReference>
<dbReference type="GO" id="GO:0005737">
    <property type="term" value="C:cytoplasm"/>
    <property type="evidence" value="ECO:0007669"/>
    <property type="project" value="UniProtKB-SubCell"/>
</dbReference>
<evidence type="ECO:0000259" key="8">
    <source>
        <dbReference type="Pfam" id="PF10672"/>
    </source>
</evidence>
<evidence type="ECO:0000256" key="6">
    <source>
        <dbReference type="ARBA" id="ARBA00022691"/>
    </source>
</evidence>
<gene>
    <name evidence="10" type="ORF">Lqui_0486</name>
</gene>
<sequence length="391" mass="43171">MRPSVHLIESKQTSVLRGHPWIFPKAIAKTKGKLTTGELVDVISHQGEKICTGVYNEHSLYRVRVLDYSKDSDMNRLSFADIIKRRLHQAWTVRKALNLPNAETNAFRLCNSEGDGLSGLTIDYFNTVCVVSSSAYWVEKNRELITECINEFTQCQSLIWLSQAKPLAQDGWPQVENKSIELQAEVLEAGVLFEVDFSQPQKTGLFLDQRENHQRVAALAKGKRVLDLYTYTGGFALHAAKAGASQVTAIDSSEQAILQASRNAALNQLDSIEFIEDDARNYLSKAGDYDIVVLDPPKLIPSKQNLQRAKNYYRFLHREVFKAMSSGSLLMTCNCSSAISAQEFAALVTAQASAVGKEARVLGVSGPASCHPVLSAFPEGNYLTAVLLAVL</sequence>
<keyword evidence="5 10" id="KW-0808">Transferase</keyword>
<dbReference type="Pfam" id="PF10672">
    <property type="entry name" value="Methyltrans_SAM"/>
    <property type="match status" value="1"/>
</dbReference>
<reference evidence="10 11" key="1">
    <citation type="submission" date="2015-11" db="EMBL/GenBank/DDBJ databases">
        <title>Genomic analysis of 38 Legionella species identifies large and diverse effector repertoires.</title>
        <authorList>
            <person name="Burstein D."/>
            <person name="Amaro F."/>
            <person name="Zusman T."/>
            <person name="Lifshitz Z."/>
            <person name="Cohen O."/>
            <person name="Gilbert J.A."/>
            <person name="Pupko T."/>
            <person name="Shuman H.A."/>
            <person name="Segal G."/>
        </authorList>
    </citation>
    <scope>NUCLEOTIDE SEQUENCE [LARGE SCALE GENOMIC DNA]</scope>
    <source>
        <strain evidence="10 11">CDC#1442-AUS-E</strain>
    </source>
</reference>
<dbReference type="GO" id="GO:0006364">
    <property type="term" value="P:rRNA processing"/>
    <property type="evidence" value="ECO:0007669"/>
    <property type="project" value="UniProtKB-KW"/>
</dbReference>
<keyword evidence="3" id="KW-0698">rRNA processing</keyword>
<dbReference type="InterPro" id="IPR019614">
    <property type="entry name" value="SAM-dep_methyl-trfase"/>
</dbReference>
<dbReference type="GO" id="GO:0008168">
    <property type="term" value="F:methyltransferase activity"/>
    <property type="evidence" value="ECO:0007669"/>
    <property type="project" value="UniProtKB-KW"/>
</dbReference>
<evidence type="ECO:0000313" key="11">
    <source>
        <dbReference type="Proteomes" id="UP000054618"/>
    </source>
</evidence>
<keyword evidence="4 10" id="KW-0489">Methyltransferase</keyword>
<evidence type="ECO:0000256" key="1">
    <source>
        <dbReference type="ARBA" id="ARBA00004496"/>
    </source>
</evidence>
<dbReference type="PANTHER" id="PTHR42873:SF1">
    <property type="entry name" value="S-ADENOSYLMETHIONINE-DEPENDENT METHYLTRANSFERASE DOMAIN-CONTAINING PROTEIN"/>
    <property type="match status" value="1"/>
</dbReference>
<dbReference type="CDD" id="cd11572">
    <property type="entry name" value="RlmI_M_like"/>
    <property type="match status" value="1"/>
</dbReference>